<accession>A0ABN7A8Z5</accession>
<evidence type="ECO:0000313" key="2">
    <source>
        <dbReference type="Proteomes" id="UP001307889"/>
    </source>
</evidence>
<keyword evidence="2" id="KW-1185">Reference proteome</keyword>
<gene>
    <name evidence="1" type="ORF">NTJ_01590</name>
</gene>
<dbReference type="EMBL" id="AP028909">
    <property type="protein sequence ID" value="BES88783.1"/>
    <property type="molecule type" value="Genomic_DNA"/>
</dbReference>
<protein>
    <submittedName>
        <fullName evidence="1">Uncharacterized protein</fullName>
    </submittedName>
</protein>
<evidence type="ECO:0000313" key="1">
    <source>
        <dbReference type="EMBL" id="BES88783.1"/>
    </source>
</evidence>
<sequence length="125" mass="14933">MRGISSFLLENWKVLQTGRSDPTRSWPNIRYGNRFKGELHVNDSRPMTIRSKNRHQRQSNQIDEWNRAVKLTGPKRCKEVPEPKQNERLLTTWIVEAQTAATLRLFRRRVHYDRRISLVTRTHGR</sequence>
<organism evidence="1 2">
    <name type="scientific">Nesidiocoris tenuis</name>
    <dbReference type="NCBI Taxonomy" id="355587"/>
    <lineage>
        <taxon>Eukaryota</taxon>
        <taxon>Metazoa</taxon>
        <taxon>Ecdysozoa</taxon>
        <taxon>Arthropoda</taxon>
        <taxon>Hexapoda</taxon>
        <taxon>Insecta</taxon>
        <taxon>Pterygota</taxon>
        <taxon>Neoptera</taxon>
        <taxon>Paraneoptera</taxon>
        <taxon>Hemiptera</taxon>
        <taxon>Heteroptera</taxon>
        <taxon>Panheteroptera</taxon>
        <taxon>Cimicomorpha</taxon>
        <taxon>Miridae</taxon>
        <taxon>Dicyphina</taxon>
        <taxon>Nesidiocoris</taxon>
    </lineage>
</organism>
<name>A0ABN7A8Z5_9HEMI</name>
<dbReference type="Proteomes" id="UP001307889">
    <property type="component" value="Chromosome 1"/>
</dbReference>
<proteinExistence type="predicted"/>
<reference evidence="1 2" key="1">
    <citation type="submission" date="2023-09" db="EMBL/GenBank/DDBJ databases">
        <title>Nesidiocoris tenuis whole genome shotgun sequence.</title>
        <authorList>
            <person name="Shibata T."/>
            <person name="Shimoda M."/>
            <person name="Kobayashi T."/>
            <person name="Uehara T."/>
        </authorList>
    </citation>
    <scope>NUCLEOTIDE SEQUENCE [LARGE SCALE GENOMIC DNA]</scope>
    <source>
        <strain evidence="1 2">Japan</strain>
    </source>
</reference>